<gene>
    <name evidence="2" type="ORF">MNB_SUP05-10-115</name>
    <name evidence="3" type="ORF">MNB_SUP05-7-310</name>
</gene>
<evidence type="ECO:0000313" key="2">
    <source>
        <dbReference type="EMBL" id="SFV77982.1"/>
    </source>
</evidence>
<organism evidence="2">
    <name type="scientific">hydrothermal vent metagenome</name>
    <dbReference type="NCBI Taxonomy" id="652676"/>
    <lineage>
        <taxon>unclassified sequences</taxon>
        <taxon>metagenomes</taxon>
        <taxon>ecological metagenomes</taxon>
    </lineage>
</organism>
<protein>
    <submittedName>
        <fullName evidence="2">Uncharacterized protein</fullName>
    </submittedName>
</protein>
<keyword evidence="1" id="KW-0812">Transmembrane</keyword>
<reference evidence="2" key="1">
    <citation type="submission" date="2016-10" db="EMBL/GenBank/DDBJ databases">
        <authorList>
            <person name="de Groot N.N."/>
        </authorList>
    </citation>
    <scope>NUCLEOTIDE SEQUENCE</scope>
</reference>
<evidence type="ECO:0000313" key="3">
    <source>
        <dbReference type="EMBL" id="SFV83569.1"/>
    </source>
</evidence>
<name>A0A1W1DC00_9ZZZZ</name>
<sequence>MDNNILFFKWLVIALAVFVNLLTLVSWFDIAFYDLPATMSGWVPILANTAVGIVLIKISLLDWRW</sequence>
<keyword evidence="1" id="KW-0472">Membrane</keyword>
<keyword evidence="1" id="KW-1133">Transmembrane helix</keyword>
<dbReference type="EMBL" id="FPHQ01000266">
    <property type="protein sequence ID" value="SFV77982.1"/>
    <property type="molecule type" value="Genomic_DNA"/>
</dbReference>
<accession>A0A1W1DC00</accession>
<proteinExistence type="predicted"/>
<dbReference type="AlphaFoldDB" id="A0A1W1DC00"/>
<feature type="transmembrane region" description="Helical" evidence="1">
    <location>
        <begin position="40"/>
        <end position="60"/>
    </location>
</feature>
<evidence type="ECO:0000256" key="1">
    <source>
        <dbReference type="SAM" id="Phobius"/>
    </source>
</evidence>
<feature type="transmembrane region" description="Helical" evidence="1">
    <location>
        <begin position="7"/>
        <end position="28"/>
    </location>
</feature>
<dbReference type="EMBL" id="FPHW01000037">
    <property type="protein sequence ID" value="SFV83569.1"/>
    <property type="molecule type" value="Genomic_DNA"/>
</dbReference>